<name>A0A1Y4LES7_9FIRM</name>
<reference evidence="4" key="1">
    <citation type="submission" date="2017-04" db="EMBL/GenBank/DDBJ databases">
        <title>Function of individual gut microbiota members based on whole genome sequencing of pure cultures obtained from chicken caecum.</title>
        <authorList>
            <person name="Medvecky M."/>
            <person name="Cejkova D."/>
            <person name="Polansky O."/>
            <person name="Karasova D."/>
            <person name="Kubasova T."/>
            <person name="Cizek A."/>
            <person name="Rychlik I."/>
        </authorList>
    </citation>
    <scope>NUCLEOTIDE SEQUENCE [LARGE SCALE GENOMIC DNA]</scope>
    <source>
        <strain evidence="4">An180</strain>
    </source>
</reference>
<proteinExistence type="predicted"/>
<keyword evidence="1" id="KW-0472">Membrane</keyword>
<comment type="caution">
    <text evidence="3">The sequence shown here is derived from an EMBL/GenBank/DDBJ whole genome shotgun (WGS) entry which is preliminary data.</text>
</comment>
<sequence length="394" mass="43497">MSVSRRIKLFFTIIILLGLTVFYPFVVYTSNPFVSELRTLWISTAMETMTHQWLATAFFPADMVSEVVGARQALFESQKDIQSIWGQDGQTATDKVDTNLSPEDQFYALFEEIDRASCEAFFAENPRYIEDGYDKINMDWCEKGEDTGIVTKQGDKVVAINTEKSLMIVRLEREGLLGTEYNGYLAVVKDPSRVELGLCRGMGKREGQRIADLADYNEAILGINASGFIDNGEVAEGGTPYGYVKHDGELIQGAFGHGYKIIGFDDQHRFLIGDTTTAEQMVDAVEFGPALIVNGQKIEELGSVESLQPRTAIGQTEDLTVLMLVINGRGQGSSMGCRGVDLRDILWDYGAVQACNLDGGSSSVMYYQGRVISSPTTSTNNPEGRRLPNAFIVK</sequence>
<evidence type="ECO:0000313" key="4">
    <source>
        <dbReference type="Proteomes" id="UP000195897"/>
    </source>
</evidence>
<dbReference type="PANTHER" id="PTHR40446:SF2">
    <property type="entry name" value="N-ACETYLGLUCOSAMINE-1-PHOSPHODIESTER ALPHA-N-ACETYLGLUCOSAMINIDASE"/>
    <property type="match status" value="1"/>
</dbReference>
<dbReference type="InterPro" id="IPR018711">
    <property type="entry name" value="NAGPA"/>
</dbReference>
<organism evidence="3 4">
    <name type="scientific">Butyricicoccus pullicaecorum</name>
    <dbReference type="NCBI Taxonomy" id="501571"/>
    <lineage>
        <taxon>Bacteria</taxon>
        <taxon>Bacillati</taxon>
        <taxon>Bacillota</taxon>
        <taxon>Clostridia</taxon>
        <taxon>Eubacteriales</taxon>
        <taxon>Butyricicoccaceae</taxon>
        <taxon>Butyricicoccus</taxon>
    </lineage>
</organism>
<gene>
    <name evidence="3" type="ORF">B5F17_00390</name>
</gene>
<keyword evidence="1" id="KW-0812">Transmembrane</keyword>
<protein>
    <recommendedName>
        <fullName evidence="2">Phosphodiester glycosidase domain-containing protein</fullName>
    </recommendedName>
</protein>
<evidence type="ECO:0000259" key="2">
    <source>
        <dbReference type="Pfam" id="PF09992"/>
    </source>
</evidence>
<dbReference type="PANTHER" id="PTHR40446">
    <property type="entry name" value="N-ACETYLGLUCOSAMINE-1-PHOSPHODIESTER ALPHA-N-ACETYLGLUCOSAMINIDASE"/>
    <property type="match status" value="1"/>
</dbReference>
<accession>A0A1Y4LES7</accession>
<keyword evidence="1" id="KW-1133">Transmembrane helix</keyword>
<dbReference type="AlphaFoldDB" id="A0A1Y4LES7"/>
<dbReference type="EMBL" id="NFKK01000001">
    <property type="protein sequence ID" value="OUP54390.1"/>
    <property type="molecule type" value="Genomic_DNA"/>
</dbReference>
<evidence type="ECO:0000313" key="3">
    <source>
        <dbReference type="EMBL" id="OUP54390.1"/>
    </source>
</evidence>
<dbReference type="RefSeq" id="WP_087369767.1">
    <property type="nucleotide sequence ID" value="NZ_JBGKLX010000002.1"/>
</dbReference>
<feature type="domain" description="Phosphodiester glycosidase" evidence="2">
    <location>
        <begin position="217"/>
        <end position="393"/>
    </location>
</feature>
<dbReference type="Proteomes" id="UP000195897">
    <property type="component" value="Unassembled WGS sequence"/>
</dbReference>
<feature type="transmembrane region" description="Helical" evidence="1">
    <location>
        <begin position="7"/>
        <end position="28"/>
    </location>
</feature>
<dbReference type="Pfam" id="PF09992">
    <property type="entry name" value="NAGPA"/>
    <property type="match status" value="1"/>
</dbReference>
<evidence type="ECO:0000256" key="1">
    <source>
        <dbReference type="SAM" id="Phobius"/>
    </source>
</evidence>